<dbReference type="Proteomes" id="UP001597296">
    <property type="component" value="Unassembled WGS sequence"/>
</dbReference>
<reference evidence="7" key="1">
    <citation type="journal article" date="2019" name="Int. J. Syst. Evol. Microbiol.">
        <title>The Global Catalogue of Microorganisms (GCM) 10K type strain sequencing project: providing services to taxonomists for standard genome sequencing and annotation.</title>
        <authorList>
            <consortium name="The Broad Institute Genomics Platform"/>
            <consortium name="The Broad Institute Genome Sequencing Center for Infectious Disease"/>
            <person name="Wu L."/>
            <person name="Ma J."/>
        </authorList>
    </citation>
    <scope>NUCLEOTIDE SEQUENCE [LARGE SCALE GENOMIC DNA]</scope>
    <source>
        <strain evidence="7">KCTC 15012</strain>
    </source>
</reference>
<keyword evidence="2 6" id="KW-0032">Aminotransferase</keyword>
<evidence type="ECO:0000256" key="2">
    <source>
        <dbReference type="ARBA" id="ARBA00022576"/>
    </source>
</evidence>
<feature type="domain" description="Aminotransferase class I/classII large" evidence="5">
    <location>
        <begin position="26"/>
        <end position="377"/>
    </location>
</feature>
<dbReference type="CDD" id="cd00609">
    <property type="entry name" value="AAT_like"/>
    <property type="match status" value="1"/>
</dbReference>
<evidence type="ECO:0000256" key="3">
    <source>
        <dbReference type="ARBA" id="ARBA00022679"/>
    </source>
</evidence>
<dbReference type="EMBL" id="JBHUIY010000009">
    <property type="protein sequence ID" value="MFD2233465.1"/>
    <property type="molecule type" value="Genomic_DNA"/>
</dbReference>
<dbReference type="NCBIfam" id="NF006488">
    <property type="entry name" value="PRK08912.1"/>
    <property type="match status" value="1"/>
</dbReference>
<dbReference type="Gene3D" id="3.90.1150.10">
    <property type="entry name" value="Aspartate Aminotransferase, domain 1"/>
    <property type="match status" value="1"/>
</dbReference>
<protein>
    <submittedName>
        <fullName evidence="6">Aminotransferase</fullName>
    </submittedName>
</protein>
<evidence type="ECO:0000313" key="6">
    <source>
        <dbReference type="EMBL" id="MFD2233465.1"/>
    </source>
</evidence>
<dbReference type="InterPro" id="IPR051326">
    <property type="entry name" value="Kynurenine-oxoglutarate_AT"/>
</dbReference>
<keyword evidence="3" id="KW-0808">Transferase</keyword>
<comment type="cofactor">
    <cofactor evidence="1">
        <name>pyridoxal 5'-phosphate</name>
        <dbReference type="ChEBI" id="CHEBI:597326"/>
    </cofactor>
</comment>
<evidence type="ECO:0000256" key="1">
    <source>
        <dbReference type="ARBA" id="ARBA00001933"/>
    </source>
</evidence>
<dbReference type="InterPro" id="IPR004839">
    <property type="entry name" value="Aminotransferase_I/II_large"/>
</dbReference>
<organism evidence="6 7">
    <name type="scientific">Phaeospirillum tilakii</name>
    <dbReference type="NCBI Taxonomy" id="741673"/>
    <lineage>
        <taxon>Bacteria</taxon>
        <taxon>Pseudomonadati</taxon>
        <taxon>Pseudomonadota</taxon>
        <taxon>Alphaproteobacteria</taxon>
        <taxon>Rhodospirillales</taxon>
        <taxon>Rhodospirillaceae</taxon>
        <taxon>Phaeospirillum</taxon>
    </lineage>
</organism>
<proteinExistence type="predicted"/>
<comment type="caution">
    <text evidence="6">The sequence shown here is derived from an EMBL/GenBank/DDBJ whole genome shotgun (WGS) entry which is preliminary data.</text>
</comment>
<dbReference type="RefSeq" id="WP_377315238.1">
    <property type="nucleotide sequence ID" value="NZ_JBHUIY010000009.1"/>
</dbReference>
<keyword evidence="7" id="KW-1185">Reference proteome</keyword>
<accession>A0ABW5C815</accession>
<dbReference type="Pfam" id="PF00155">
    <property type="entry name" value="Aminotran_1_2"/>
    <property type="match status" value="1"/>
</dbReference>
<evidence type="ECO:0000256" key="4">
    <source>
        <dbReference type="ARBA" id="ARBA00022898"/>
    </source>
</evidence>
<dbReference type="InterPro" id="IPR015424">
    <property type="entry name" value="PyrdxlP-dep_Trfase"/>
</dbReference>
<gene>
    <name evidence="6" type="ORF">ACFSNB_06580</name>
</gene>
<dbReference type="InterPro" id="IPR015422">
    <property type="entry name" value="PyrdxlP-dep_Trfase_small"/>
</dbReference>
<dbReference type="PANTHER" id="PTHR43807">
    <property type="entry name" value="FI04487P"/>
    <property type="match status" value="1"/>
</dbReference>
<keyword evidence="4" id="KW-0663">Pyridoxal phosphate</keyword>
<dbReference type="Gene3D" id="3.40.640.10">
    <property type="entry name" value="Type I PLP-dependent aspartate aminotransferase-like (Major domain)"/>
    <property type="match status" value="1"/>
</dbReference>
<sequence length="395" mass="42470">MNPLYRQCGVTVFEEMSRLAAEHGAINLGQGFPVGMEPPALIEAAVAATRAGPHQYPPMLGLPALREAVAASARRFWGLELDPGREVLITSGASEALCDCFLALLEPGDEVILLEPAYDVYPVAIRAAGGVPVGVRLDPPDWRLPRQRLRAAIGPRTRAIVINDPMNPTGKLFDDDERAFLADLLDRHDLIAVCDEVYEHLTFDGRRHRPLMTLPQARRRCLRIGSAGKTFSVTGWKVGYVSACAELLAPVARAHQFVTFTVPPMLQQAVAVGLGFDAAYFTGLAATLEARRDLLADGLARLGIPVLPCGGTYFLCVPAAAFAPGADDRALARRLTVEAGVATIPLSGFQLGPGMEPHLRFCFAKDPADLTAAIDRIGRWLGRRDAGEGERHGAG</sequence>
<evidence type="ECO:0000259" key="5">
    <source>
        <dbReference type="Pfam" id="PF00155"/>
    </source>
</evidence>
<name>A0ABW5C815_9PROT</name>
<dbReference type="InterPro" id="IPR015421">
    <property type="entry name" value="PyrdxlP-dep_Trfase_major"/>
</dbReference>
<dbReference type="SUPFAM" id="SSF53383">
    <property type="entry name" value="PLP-dependent transferases"/>
    <property type="match status" value="1"/>
</dbReference>
<dbReference type="PANTHER" id="PTHR43807:SF20">
    <property type="entry name" value="FI04487P"/>
    <property type="match status" value="1"/>
</dbReference>
<evidence type="ECO:0000313" key="7">
    <source>
        <dbReference type="Proteomes" id="UP001597296"/>
    </source>
</evidence>
<dbReference type="GO" id="GO:0008483">
    <property type="term" value="F:transaminase activity"/>
    <property type="evidence" value="ECO:0007669"/>
    <property type="project" value="UniProtKB-KW"/>
</dbReference>